<name>A0A835XX94_9CHLO</name>
<dbReference type="OrthoDB" id="540756at2759"/>
<dbReference type="SUPFAM" id="SSF82153">
    <property type="entry name" value="FAS1 domain"/>
    <property type="match status" value="6"/>
</dbReference>
<sequence>MLLAGLLVLAASPAVLGQTWMSSVSLPGTLLFRASVDLSGVGAQMNGLNVTFFLPNDSAWLAMLSDLGLSAGDVVAQLNQIANVLRYHVLPNNALRSTQFPLGTTSYKTLLANRNLAITRSSSGVSIKAVGSDATVTQADVVIRSNVVHVINAVLLPFFKNIASAAARTPSLSTLLLAVQKAGLAQTLSDPKLRVTVFAPTNDAFTATLTALGISASALLDNPTLLGDILRYHVVPQRVPSSAITGTINTPTWLAGKNLTVARTAAGGVKVTAVGGTEANVVAADVAIGLGTRSVVHVIDAVLIPFPTTVAVAARNAGLSTLLVAVQNSDPAFLTALTDPKTKATVLAPTEAAFASLLATYKLTPEQLLADKANLKKILAAHVILGAAVKSTDLTNGQVVTTFGGANLTVTKTASSVSFAAAKSNAKVVVADVAVNAGTAQVHVIDTVLLPTDITLVIPPPPAPTTIYSAILANNLHTLLAAVDAAGLKPTLSSTALTYTVFAPTDAAFASAIADLGTTANDLLALGADLVPLLTYHVLGSVVPAAAVPTTPTAVKTLAGLDVTVTRTGSSVSVKSVGSDATVIAADVAAGSSLVHVVDTVLLPFFKSVASAAARTPSLSTLLLAVQKAGLAQTLSDPKLRVTVFAPTNDAFTATLTALGISASALLDNPTLLGDILRYHVVPQRVPSSAITGTITAPTLLSGKSLTVAAVSGGVKVTAVGGTVANVVAADIQIGLGRSVVHVIDAVLIPFPTTVAVAARNAGLNTLLAALTASDPAFLTALTDPKTKATVLAPTDAAFNRLLSALRISSAQLLADKANLKKILAAHVIPGVAARASDLSNGQELTTFLGAKLKVLKGWFGVRFAAAKSTASVVNADVAVNAGTAQVHVIDTVLLPADATIPQLSWSCLWLRLLCPSYSG</sequence>
<comment type="caution">
    <text evidence="3">The sequence shown here is derived from an EMBL/GenBank/DDBJ whole genome shotgun (WGS) entry which is preliminary data.</text>
</comment>
<organism evidence="3 4">
    <name type="scientific">Edaphochlamys debaryana</name>
    <dbReference type="NCBI Taxonomy" id="47281"/>
    <lineage>
        <taxon>Eukaryota</taxon>
        <taxon>Viridiplantae</taxon>
        <taxon>Chlorophyta</taxon>
        <taxon>core chlorophytes</taxon>
        <taxon>Chlorophyceae</taxon>
        <taxon>CS clade</taxon>
        <taxon>Chlamydomonadales</taxon>
        <taxon>Chlamydomonadales incertae sedis</taxon>
        <taxon>Edaphochlamys</taxon>
    </lineage>
</organism>
<feature type="domain" description="FAS1" evidence="2">
    <location>
        <begin position="306"/>
        <end position="449"/>
    </location>
</feature>
<feature type="domain" description="FAS1" evidence="2">
    <location>
        <begin position="159"/>
        <end position="303"/>
    </location>
</feature>
<feature type="domain" description="FAS1" evidence="2">
    <location>
        <begin position="751"/>
        <end position="894"/>
    </location>
</feature>
<feature type="signal peptide" evidence="1">
    <location>
        <begin position="1"/>
        <end position="17"/>
    </location>
</feature>
<dbReference type="InterPro" id="IPR000782">
    <property type="entry name" value="FAS1_domain"/>
</dbReference>
<feature type="domain" description="FAS1" evidence="2">
    <location>
        <begin position="16"/>
        <end position="155"/>
    </location>
</feature>
<feature type="domain" description="FAS1" evidence="2">
    <location>
        <begin position="463"/>
        <end position="602"/>
    </location>
</feature>
<dbReference type="Pfam" id="PF02469">
    <property type="entry name" value="Fasciclin"/>
    <property type="match status" value="6"/>
</dbReference>
<keyword evidence="1" id="KW-0732">Signal</keyword>
<evidence type="ECO:0000313" key="4">
    <source>
        <dbReference type="Proteomes" id="UP000612055"/>
    </source>
</evidence>
<dbReference type="PROSITE" id="PS50213">
    <property type="entry name" value="FAS1"/>
    <property type="match status" value="6"/>
</dbReference>
<dbReference type="PANTHER" id="PTHR10900:SF77">
    <property type="entry name" value="FI19380P1"/>
    <property type="match status" value="1"/>
</dbReference>
<dbReference type="PANTHER" id="PTHR10900">
    <property type="entry name" value="PERIOSTIN-RELATED"/>
    <property type="match status" value="1"/>
</dbReference>
<dbReference type="GO" id="GO:0005615">
    <property type="term" value="C:extracellular space"/>
    <property type="evidence" value="ECO:0007669"/>
    <property type="project" value="TreeGrafter"/>
</dbReference>
<evidence type="ECO:0000259" key="2">
    <source>
        <dbReference type="PROSITE" id="PS50213"/>
    </source>
</evidence>
<evidence type="ECO:0000256" key="1">
    <source>
        <dbReference type="SAM" id="SignalP"/>
    </source>
</evidence>
<evidence type="ECO:0000313" key="3">
    <source>
        <dbReference type="EMBL" id="KAG2488540.1"/>
    </source>
</evidence>
<proteinExistence type="predicted"/>
<feature type="chain" id="PRO_5032960335" description="FAS1 domain-containing protein" evidence="1">
    <location>
        <begin position="18"/>
        <end position="920"/>
    </location>
</feature>
<keyword evidence="4" id="KW-1185">Reference proteome</keyword>
<dbReference type="InterPro" id="IPR036378">
    <property type="entry name" value="FAS1_dom_sf"/>
</dbReference>
<dbReference type="Proteomes" id="UP000612055">
    <property type="component" value="Unassembled WGS sequence"/>
</dbReference>
<protein>
    <recommendedName>
        <fullName evidence="2">FAS1 domain-containing protein</fullName>
    </recommendedName>
</protein>
<dbReference type="EMBL" id="JAEHOE010000082">
    <property type="protein sequence ID" value="KAG2488540.1"/>
    <property type="molecule type" value="Genomic_DNA"/>
</dbReference>
<dbReference type="FunFam" id="2.30.180.10:FF:000047">
    <property type="entry name" value="Fasciclin-like protein"/>
    <property type="match status" value="2"/>
</dbReference>
<gene>
    <name evidence="3" type="ORF">HYH03_012859</name>
</gene>
<feature type="domain" description="FAS1" evidence="2">
    <location>
        <begin position="606"/>
        <end position="748"/>
    </location>
</feature>
<reference evidence="3" key="1">
    <citation type="journal article" date="2020" name="bioRxiv">
        <title>Comparative genomics of Chlamydomonas.</title>
        <authorList>
            <person name="Craig R.J."/>
            <person name="Hasan A.R."/>
            <person name="Ness R.W."/>
            <person name="Keightley P.D."/>
        </authorList>
    </citation>
    <scope>NUCLEOTIDE SEQUENCE</scope>
    <source>
        <strain evidence="3">CCAP 11/70</strain>
    </source>
</reference>
<dbReference type="InterPro" id="IPR050904">
    <property type="entry name" value="Adhesion/Biosynth-related"/>
</dbReference>
<accession>A0A835XX94</accession>
<dbReference type="Gene3D" id="2.30.180.10">
    <property type="entry name" value="FAS1 domain"/>
    <property type="match status" value="6"/>
</dbReference>
<dbReference type="SMART" id="SM00554">
    <property type="entry name" value="FAS1"/>
    <property type="match status" value="6"/>
</dbReference>
<dbReference type="AlphaFoldDB" id="A0A835XX94"/>